<dbReference type="GO" id="GO:0009277">
    <property type="term" value="C:fungal-type cell wall"/>
    <property type="evidence" value="ECO:0007669"/>
    <property type="project" value="TreeGrafter"/>
</dbReference>
<protein>
    <recommendedName>
        <fullName evidence="6">GH16 domain-containing protein</fullName>
    </recommendedName>
</protein>
<dbReference type="InterPro" id="IPR013320">
    <property type="entry name" value="ConA-like_dom_sf"/>
</dbReference>
<dbReference type="GO" id="GO:0005975">
    <property type="term" value="P:carbohydrate metabolic process"/>
    <property type="evidence" value="ECO:0007669"/>
    <property type="project" value="InterPro"/>
</dbReference>
<keyword evidence="1" id="KW-0732">Signal</keyword>
<dbReference type="SUPFAM" id="SSF49899">
    <property type="entry name" value="Concanavalin A-like lectins/glucanases"/>
    <property type="match status" value="1"/>
</dbReference>
<keyword evidence="5" id="KW-0812">Transmembrane</keyword>
<evidence type="ECO:0000313" key="7">
    <source>
        <dbReference type="EMBL" id="WFD35087.1"/>
    </source>
</evidence>
<evidence type="ECO:0000256" key="4">
    <source>
        <dbReference type="SAM" id="MobiDB-lite"/>
    </source>
</evidence>
<evidence type="ECO:0000259" key="6">
    <source>
        <dbReference type="PROSITE" id="PS51762"/>
    </source>
</evidence>
<keyword evidence="5" id="KW-1133">Transmembrane helix</keyword>
<dbReference type="GO" id="GO:0004553">
    <property type="term" value="F:hydrolase activity, hydrolyzing O-glycosyl compounds"/>
    <property type="evidence" value="ECO:0007669"/>
    <property type="project" value="InterPro"/>
</dbReference>
<accession>A0AAF0EUX5</accession>
<keyword evidence="8" id="KW-1185">Reference proteome</keyword>
<dbReference type="InterPro" id="IPR000757">
    <property type="entry name" value="Beta-glucanase-like"/>
</dbReference>
<feature type="region of interest" description="Disordered" evidence="4">
    <location>
        <begin position="460"/>
        <end position="479"/>
    </location>
</feature>
<dbReference type="PROSITE" id="PS51762">
    <property type="entry name" value="GH16_2"/>
    <property type="match status" value="1"/>
</dbReference>
<dbReference type="GO" id="GO:0031505">
    <property type="term" value="P:fungal-type cell wall organization"/>
    <property type="evidence" value="ECO:0007669"/>
    <property type="project" value="TreeGrafter"/>
</dbReference>
<dbReference type="PANTHER" id="PTHR10963:SF22">
    <property type="entry name" value="GLYCOSIDASE CRH2-RELATED"/>
    <property type="match status" value="1"/>
</dbReference>
<feature type="region of interest" description="Disordered" evidence="4">
    <location>
        <begin position="275"/>
        <end position="329"/>
    </location>
</feature>
<feature type="domain" description="GH16" evidence="6">
    <location>
        <begin position="1"/>
        <end position="213"/>
    </location>
</feature>
<evidence type="ECO:0000256" key="5">
    <source>
        <dbReference type="SAM" id="Phobius"/>
    </source>
</evidence>
<dbReference type="EMBL" id="CP119879">
    <property type="protein sequence ID" value="WFD35087.1"/>
    <property type="molecule type" value="Genomic_DNA"/>
</dbReference>
<dbReference type="InterPro" id="IPR050546">
    <property type="entry name" value="Glycosyl_Hydrlase_16"/>
</dbReference>
<feature type="region of interest" description="Disordered" evidence="4">
    <location>
        <begin position="492"/>
        <end position="552"/>
    </location>
</feature>
<dbReference type="AlphaFoldDB" id="A0AAF0EUX5"/>
<evidence type="ECO:0000256" key="2">
    <source>
        <dbReference type="ARBA" id="ARBA00022801"/>
    </source>
</evidence>
<feature type="transmembrane region" description="Helical" evidence="5">
    <location>
        <begin position="337"/>
        <end position="360"/>
    </location>
</feature>
<gene>
    <name evidence="7" type="ORF">MCUN1_001936</name>
</gene>
<keyword evidence="2" id="KW-0378">Hydrolase</keyword>
<organism evidence="7 8">
    <name type="scientific">Malassezia cuniculi</name>
    <dbReference type="NCBI Taxonomy" id="948313"/>
    <lineage>
        <taxon>Eukaryota</taxon>
        <taxon>Fungi</taxon>
        <taxon>Dikarya</taxon>
        <taxon>Basidiomycota</taxon>
        <taxon>Ustilaginomycotina</taxon>
        <taxon>Malasseziomycetes</taxon>
        <taxon>Malasseziales</taxon>
        <taxon>Malasseziaceae</taxon>
        <taxon>Malassezia</taxon>
    </lineage>
</organism>
<dbReference type="Gene3D" id="2.60.120.200">
    <property type="match status" value="1"/>
</dbReference>
<dbReference type="PANTHER" id="PTHR10963">
    <property type="entry name" value="GLYCOSYL HYDROLASE-RELATED"/>
    <property type="match status" value="1"/>
</dbReference>
<proteinExistence type="predicted"/>
<dbReference type="Pfam" id="PF00722">
    <property type="entry name" value="Glyco_hydro_16"/>
    <property type="match status" value="1"/>
</dbReference>
<keyword evidence="3" id="KW-0326">Glycosidase</keyword>
<dbReference type="GO" id="GO:0016757">
    <property type="term" value="F:glycosyltransferase activity"/>
    <property type="evidence" value="ECO:0007669"/>
    <property type="project" value="TreeGrafter"/>
</dbReference>
<evidence type="ECO:0000256" key="3">
    <source>
        <dbReference type="ARBA" id="ARBA00023295"/>
    </source>
</evidence>
<name>A0AAF0EUX5_9BASI</name>
<sequence>MSCVPNPVCAPKDFDVPPVVYNDSKVFRPIINYNGDPTLGQFTFESGYLGAGEQGVLLQMTKERESRISTTTYMVYGEASIKVRREPQNGIVSTFALLSNIGDAAIWQFSGNNGSRINTHYFSMGNQTTLVGREHNGGKNFTYGDFHTYGIRWNPESMEFTLDGKVFRTVQRNATQGNYPQSPARVQITTWGTTNLTNKQVLDWAGSPSYETNSYKSNGFYALELAHLTVTCADISKANVSTTGVGSSPVAYYYTNTSTARPIYMISRDQIHTIADPSKDAPEGTPGYPGQNVTGPMPNMWTGAIAKSSSSSSSPPSPDLSTSGNSNGSGVNNGIKIGIPVGIGGAILAVILGVSIAWYMRHRAKERRRRQMLERMYPPNSGTSAAPEAYNMVPVPETYPQQEYYAQPEEQQGGVEYDPLTAHEYGVNMHDSSPILTKEEDYYYQDPYGTVDPVYQVPFDDESIDGHSARPQHYAGHDDIYHMSTDLRREDRRRAREALREAAFGDEGSAFFQSRSSRRTSEDRSRKKPSRAELPNKAVYSRGGAIPDSSHP</sequence>
<evidence type="ECO:0000313" key="8">
    <source>
        <dbReference type="Proteomes" id="UP001219933"/>
    </source>
</evidence>
<reference evidence="7" key="1">
    <citation type="submission" date="2023-03" db="EMBL/GenBank/DDBJ databases">
        <title>Mating type loci evolution in Malassezia.</title>
        <authorList>
            <person name="Coelho M.A."/>
        </authorList>
    </citation>
    <scope>NUCLEOTIDE SEQUENCE</scope>
    <source>
        <strain evidence="7">CBS 11721</strain>
    </source>
</reference>
<evidence type="ECO:0000256" key="1">
    <source>
        <dbReference type="ARBA" id="ARBA00022729"/>
    </source>
</evidence>
<keyword evidence="5" id="KW-0472">Membrane</keyword>
<dbReference type="Proteomes" id="UP001219933">
    <property type="component" value="Chromosome 3"/>
</dbReference>